<dbReference type="InterPro" id="IPR035213">
    <property type="entry name" value="DUF5321"/>
</dbReference>
<dbReference type="Proteomes" id="UP000267821">
    <property type="component" value="Unassembled WGS sequence"/>
</dbReference>
<organism evidence="3 4">
    <name type="scientific">Terfezia boudieri ATCC MYA-4762</name>
    <dbReference type="NCBI Taxonomy" id="1051890"/>
    <lineage>
        <taxon>Eukaryota</taxon>
        <taxon>Fungi</taxon>
        <taxon>Dikarya</taxon>
        <taxon>Ascomycota</taxon>
        <taxon>Pezizomycotina</taxon>
        <taxon>Pezizomycetes</taxon>
        <taxon>Pezizales</taxon>
        <taxon>Pezizaceae</taxon>
        <taxon>Terfezia</taxon>
    </lineage>
</organism>
<sequence length="171" mass="19836">MSQSTTTASTKSQLLPRFLQPDQIKSFLPSFSFQRSTAPKQKKEWNPYTFFIWAFLLVGSQGINMIALKHDHRDFMRRAGSRIDLLREVIEKIERGEEVDVSKMLGARVESEEKGWEDVLKEIEQEDLMWQERKVKKQAKGTVNGEDKFAVSEAVEQKPRPVEKIDDSTFL</sequence>
<name>A0A3N4LXV7_9PEZI</name>
<dbReference type="InParanoid" id="A0A3N4LXV7"/>
<feature type="transmembrane region" description="Helical" evidence="2">
    <location>
        <begin position="50"/>
        <end position="68"/>
    </location>
</feature>
<gene>
    <name evidence="3" type="ORF">L211DRAFT_779699</name>
</gene>
<keyword evidence="2" id="KW-0812">Transmembrane</keyword>
<proteinExistence type="predicted"/>
<reference evidence="3 4" key="1">
    <citation type="journal article" date="2018" name="Nat. Ecol. Evol.">
        <title>Pezizomycetes genomes reveal the molecular basis of ectomycorrhizal truffle lifestyle.</title>
        <authorList>
            <person name="Murat C."/>
            <person name="Payen T."/>
            <person name="Noel B."/>
            <person name="Kuo A."/>
            <person name="Morin E."/>
            <person name="Chen J."/>
            <person name="Kohler A."/>
            <person name="Krizsan K."/>
            <person name="Balestrini R."/>
            <person name="Da Silva C."/>
            <person name="Montanini B."/>
            <person name="Hainaut M."/>
            <person name="Levati E."/>
            <person name="Barry K.W."/>
            <person name="Belfiori B."/>
            <person name="Cichocki N."/>
            <person name="Clum A."/>
            <person name="Dockter R.B."/>
            <person name="Fauchery L."/>
            <person name="Guy J."/>
            <person name="Iotti M."/>
            <person name="Le Tacon F."/>
            <person name="Lindquist E.A."/>
            <person name="Lipzen A."/>
            <person name="Malagnac F."/>
            <person name="Mello A."/>
            <person name="Molinier V."/>
            <person name="Miyauchi S."/>
            <person name="Poulain J."/>
            <person name="Riccioni C."/>
            <person name="Rubini A."/>
            <person name="Sitrit Y."/>
            <person name="Splivallo R."/>
            <person name="Traeger S."/>
            <person name="Wang M."/>
            <person name="Zifcakova L."/>
            <person name="Wipf D."/>
            <person name="Zambonelli A."/>
            <person name="Paolocci F."/>
            <person name="Nowrousian M."/>
            <person name="Ottonello S."/>
            <person name="Baldrian P."/>
            <person name="Spatafora J.W."/>
            <person name="Henrissat B."/>
            <person name="Nagy L.G."/>
            <person name="Aury J.M."/>
            <person name="Wincker P."/>
            <person name="Grigoriev I.V."/>
            <person name="Bonfante P."/>
            <person name="Martin F.M."/>
        </authorList>
    </citation>
    <scope>NUCLEOTIDE SEQUENCE [LARGE SCALE GENOMIC DNA]</scope>
    <source>
        <strain evidence="3 4">ATCC MYA-4762</strain>
    </source>
</reference>
<keyword evidence="2" id="KW-0472">Membrane</keyword>
<protein>
    <submittedName>
        <fullName evidence="3">Uncharacterized protein</fullName>
    </submittedName>
</protein>
<accession>A0A3N4LXV7</accession>
<dbReference type="EMBL" id="ML121531">
    <property type="protein sequence ID" value="RPB27723.1"/>
    <property type="molecule type" value="Genomic_DNA"/>
</dbReference>
<evidence type="ECO:0000313" key="4">
    <source>
        <dbReference type="Proteomes" id="UP000267821"/>
    </source>
</evidence>
<dbReference type="Pfam" id="PF17254">
    <property type="entry name" value="DUF5321"/>
    <property type="match status" value="1"/>
</dbReference>
<dbReference type="AlphaFoldDB" id="A0A3N4LXV7"/>
<evidence type="ECO:0000256" key="2">
    <source>
        <dbReference type="SAM" id="Phobius"/>
    </source>
</evidence>
<feature type="region of interest" description="Disordered" evidence="1">
    <location>
        <begin position="150"/>
        <end position="171"/>
    </location>
</feature>
<evidence type="ECO:0000313" key="3">
    <source>
        <dbReference type="EMBL" id="RPB27723.1"/>
    </source>
</evidence>
<evidence type="ECO:0000256" key="1">
    <source>
        <dbReference type="SAM" id="MobiDB-lite"/>
    </source>
</evidence>
<keyword evidence="2" id="KW-1133">Transmembrane helix</keyword>
<dbReference type="OrthoDB" id="2253354at2759"/>
<keyword evidence="4" id="KW-1185">Reference proteome</keyword>